<dbReference type="PANTHER" id="PTHR16943">
    <property type="entry name" value="2-METHYLCITRATE DEHYDRATASE-RELATED"/>
    <property type="match status" value="1"/>
</dbReference>
<dbReference type="Proteomes" id="UP000606991">
    <property type="component" value="Unassembled WGS sequence"/>
</dbReference>
<comment type="similarity">
    <text evidence="1">Belongs to the PrpD family.</text>
</comment>
<accession>A0A934JZU6</accession>
<evidence type="ECO:0000313" key="5">
    <source>
        <dbReference type="Proteomes" id="UP000606991"/>
    </source>
</evidence>
<dbReference type="SUPFAM" id="SSF103378">
    <property type="entry name" value="2-methylcitrate dehydratase PrpD"/>
    <property type="match status" value="1"/>
</dbReference>
<dbReference type="AlphaFoldDB" id="A0A934JZU6"/>
<dbReference type="InterPro" id="IPR036148">
    <property type="entry name" value="MmgE/PrpD_sf"/>
</dbReference>
<sequence>MTTTGVTRVLAGFAVDRVSVPELALEAGRRTMLNAIALAVGAARHAAVEAALTVLHQLGSPPLAAVLGRGDRLAPQWAALVNGIGVHVEDFDDTHLPTVIHPGPVVVPAALAVADWLDRTGEDVLLATVIGTEIALRIGMGLGDSHFDRGWHVTGISGPLGAAAAAGRLLRLDETAMANALGLAATQAAGLQESLGYMTKSLQPAKAAANGVEAALLAAEGFTSSPTAIEGRRGLGALVSAAADYARMLADLGRTWEIELNAFKPYACGIVSHPAIDAAITLRRRVKDVGDIAEVVVTVNPVVLDVMGKIEPSTGLQSKFSVYHSVAVGLVDGAAGPPQFSDARALAPDIVALRRKVRAITDASIAKDEARMRLRTATGDVHEVHIKHATGSAAQPMTEAGLRAKAERLAEPVLGRRTAAFIEAAWRVDRLPSARELISAATSA</sequence>
<dbReference type="Pfam" id="PF19305">
    <property type="entry name" value="MmgE_PrpD_C"/>
    <property type="match status" value="1"/>
</dbReference>
<dbReference type="InterPro" id="IPR045337">
    <property type="entry name" value="MmgE_PrpD_C"/>
</dbReference>
<reference evidence="4 5" key="1">
    <citation type="submission" date="2020-10" db="EMBL/GenBank/DDBJ databases">
        <title>Ca. Dormibacterota MAGs.</title>
        <authorList>
            <person name="Montgomery K."/>
        </authorList>
    </citation>
    <scope>NUCLEOTIDE SEQUENCE [LARGE SCALE GENOMIC DNA]</scope>
    <source>
        <strain evidence="4">SC8812_S17_18</strain>
    </source>
</reference>
<dbReference type="Pfam" id="PF03972">
    <property type="entry name" value="MmgE_PrpD_N"/>
    <property type="match status" value="1"/>
</dbReference>
<evidence type="ECO:0000256" key="1">
    <source>
        <dbReference type="ARBA" id="ARBA00006174"/>
    </source>
</evidence>
<dbReference type="InterPro" id="IPR045336">
    <property type="entry name" value="MmgE_PrpD_N"/>
</dbReference>
<organism evidence="4 5">
    <name type="scientific">Candidatus Aeolococcus gillhamiae</name>
    <dbReference type="NCBI Taxonomy" id="3127015"/>
    <lineage>
        <taxon>Bacteria</taxon>
        <taxon>Bacillati</taxon>
        <taxon>Candidatus Dormiibacterota</taxon>
        <taxon>Candidatus Dormibacteria</taxon>
        <taxon>Candidatus Aeolococcales</taxon>
        <taxon>Candidatus Aeolococcaceae</taxon>
        <taxon>Candidatus Aeolococcus</taxon>
    </lineage>
</organism>
<proteinExistence type="inferred from homology"/>
<dbReference type="InterPro" id="IPR005656">
    <property type="entry name" value="MmgE_PrpD"/>
</dbReference>
<dbReference type="RefSeq" id="WP_337310344.1">
    <property type="nucleotide sequence ID" value="NZ_JAEKNS010000061.1"/>
</dbReference>
<evidence type="ECO:0000313" key="4">
    <source>
        <dbReference type="EMBL" id="MBJ7594283.1"/>
    </source>
</evidence>
<dbReference type="InterPro" id="IPR042188">
    <property type="entry name" value="MmgE/PrpD_sf_2"/>
</dbReference>
<evidence type="ECO:0000259" key="2">
    <source>
        <dbReference type="Pfam" id="PF03972"/>
    </source>
</evidence>
<gene>
    <name evidence="4" type="ORF">JF886_05360</name>
</gene>
<feature type="domain" description="MmgE/PrpD C-terminal" evidence="3">
    <location>
        <begin position="266"/>
        <end position="423"/>
    </location>
</feature>
<dbReference type="GO" id="GO:0016829">
    <property type="term" value="F:lyase activity"/>
    <property type="evidence" value="ECO:0007669"/>
    <property type="project" value="InterPro"/>
</dbReference>
<name>A0A934JZU6_9BACT</name>
<dbReference type="InterPro" id="IPR042183">
    <property type="entry name" value="MmgE/PrpD_sf_1"/>
</dbReference>
<dbReference type="Gene3D" id="3.30.1330.120">
    <property type="entry name" value="2-methylcitrate dehydratase PrpD"/>
    <property type="match status" value="1"/>
</dbReference>
<dbReference type="EMBL" id="JAEKNS010000061">
    <property type="protein sequence ID" value="MBJ7594283.1"/>
    <property type="molecule type" value="Genomic_DNA"/>
</dbReference>
<evidence type="ECO:0000259" key="3">
    <source>
        <dbReference type="Pfam" id="PF19305"/>
    </source>
</evidence>
<dbReference type="Gene3D" id="1.10.4100.10">
    <property type="entry name" value="2-methylcitrate dehydratase PrpD"/>
    <property type="match status" value="1"/>
</dbReference>
<feature type="domain" description="MmgE/PrpD N-terminal" evidence="2">
    <location>
        <begin position="18"/>
        <end position="245"/>
    </location>
</feature>
<protein>
    <submittedName>
        <fullName evidence="4">MmgE/PrpD family protein</fullName>
    </submittedName>
</protein>
<comment type="caution">
    <text evidence="4">The sequence shown here is derived from an EMBL/GenBank/DDBJ whole genome shotgun (WGS) entry which is preliminary data.</text>
</comment>
<dbReference type="PANTHER" id="PTHR16943:SF8">
    <property type="entry name" value="2-METHYLCITRATE DEHYDRATASE"/>
    <property type="match status" value="1"/>
</dbReference>